<dbReference type="Proteomes" id="UP000638848">
    <property type="component" value="Unassembled WGS sequence"/>
</dbReference>
<sequence length="151" mass="16707">MSAALPGQLEELVEDFTAVPQEDKLQLLLEFSRSLPALPARLGEHPEELEQVVECQSPLFLAVEWEEGAEPGPETPVRLFFSAPAEAPTTRGFASILHEGLDGLPARQVLEIPDDLPERFGLTQLVSPLRMRGMSAMLARIKRRVRELQAA</sequence>
<dbReference type="PANTHER" id="PTHR43597">
    <property type="entry name" value="SULFUR ACCEPTOR PROTEIN CSDE"/>
    <property type="match status" value="1"/>
</dbReference>
<dbReference type="Gene3D" id="3.90.1010.10">
    <property type="match status" value="1"/>
</dbReference>
<dbReference type="PANTHER" id="PTHR43597:SF5">
    <property type="entry name" value="SUFE-LIKE PROTEIN 2, CHLOROPLASTIC"/>
    <property type="match status" value="1"/>
</dbReference>
<organism evidence="3 4">
    <name type="scientific">Kocuria dechangensis</name>
    <dbReference type="NCBI Taxonomy" id="1176249"/>
    <lineage>
        <taxon>Bacteria</taxon>
        <taxon>Bacillati</taxon>
        <taxon>Actinomycetota</taxon>
        <taxon>Actinomycetes</taxon>
        <taxon>Micrococcales</taxon>
        <taxon>Micrococcaceae</taxon>
        <taxon>Kocuria</taxon>
    </lineage>
</organism>
<keyword evidence="4" id="KW-1185">Reference proteome</keyword>
<evidence type="ECO:0000313" key="4">
    <source>
        <dbReference type="Proteomes" id="UP000638848"/>
    </source>
</evidence>
<comment type="caution">
    <text evidence="3">The sequence shown here is derived from an EMBL/GenBank/DDBJ whole genome shotgun (WGS) entry which is preliminary data.</text>
</comment>
<reference evidence="3" key="1">
    <citation type="journal article" date="2014" name="Int. J. Syst. Evol. Microbiol.">
        <title>Complete genome sequence of Corynebacterium casei LMG S-19264T (=DSM 44701T), isolated from a smear-ripened cheese.</title>
        <authorList>
            <consortium name="US DOE Joint Genome Institute (JGI-PGF)"/>
            <person name="Walter F."/>
            <person name="Albersmeier A."/>
            <person name="Kalinowski J."/>
            <person name="Ruckert C."/>
        </authorList>
    </citation>
    <scope>NUCLEOTIDE SEQUENCE</scope>
    <source>
        <strain evidence="3">CGMCC 1.12187</strain>
    </source>
</reference>
<comment type="similarity">
    <text evidence="1">Belongs to the SufE family.</text>
</comment>
<dbReference type="Pfam" id="PF02657">
    <property type="entry name" value="SufE"/>
    <property type="match status" value="1"/>
</dbReference>
<dbReference type="RefSeq" id="WP_188536556.1">
    <property type="nucleotide sequence ID" value="NZ_BMEQ01000008.1"/>
</dbReference>
<evidence type="ECO:0000256" key="1">
    <source>
        <dbReference type="ARBA" id="ARBA00010282"/>
    </source>
</evidence>
<proteinExistence type="inferred from homology"/>
<gene>
    <name evidence="3" type="ORF">GCM10011374_18900</name>
</gene>
<accession>A0A917GTL9</accession>
<name>A0A917GTL9_9MICC</name>
<evidence type="ECO:0000259" key="2">
    <source>
        <dbReference type="Pfam" id="PF02657"/>
    </source>
</evidence>
<reference evidence="3" key="2">
    <citation type="submission" date="2020-09" db="EMBL/GenBank/DDBJ databases">
        <authorList>
            <person name="Sun Q."/>
            <person name="Zhou Y."/>
        </authorList>
    </citation>
    <scope>NUCLEOTIDE SEQUENCE</scope>
    <source>
        <strain evidence="3">CGMCC 1.12187</strain>
    </source>
</reference>
<evidence type="ECO:0000313" key="3">
    <source>
        <dbReference type="EMBL" id="GGG56259.1"/>
    </source>
</evidence>
<feature type="domain" description="Fe-S metabolism associated" evidence="2">
    <location>
        <begin position="14"/>
        <end position="143"/>
    </location>
</feature>
<dbReference type="EMBL" id="BMEQ01000008">
    <property type="protein sequence ID" value="GGG56259.1"/>
    <property type="molecule type" value="Genomic_DNA"/>
</dbReference>
<dbReference type="SUPFAM" id="SSF82649">
    <property type="entry name" value="SufE/NifU"/>
    <property type="match status" value="1"/>
</dbReference>
<dbReference type="AlphaFoldDB" id="A0A917GTL9"/>
<dbReference type="InterPro" id="IPR003808">
    <property type="entry name" value="Fe-S_metab-assoc_dom"/>
</dbReference>
<protein>
    <submittedName>
        <fullName evidence="3">SufE-like protein</fullName>
    </submittedName>
</protein>